<keyword evidence="4" id="KW-0808">Transferase</keyword>
<dbReference type="Proteomes" id="UP000703674">
    <property type="component" value="Unassembled WGS sequence"/>
</dbReference>
<evidence type="ECO:0000256" key="14">
    <source>
        <dbReference type="ARBA" id="ARBA00042865"/>
    </source>
</evidence>
<dbReference type="RefSeq" id="WP_168138764.1">
    <property type="nucleotide sequence ID" value="NZ_JAAVJR010000007.1"/>
</dbReference>
<evidence type="ECO:0000256" key="12">
    <source>
        <dbReference type="ARBA" id="ARBA00023157"/>
    </source>
</evidence>
<keyword evidence="11" id="KW-0472">Membrane</keyword>
<evidence type="ECO:0000256" key="5">
    <source>
        <dbReference type="ARBA" id="ARBA00022692"/>
    </source>
</evidence>
<evidence type="ECO:0000256" key="8">
    <source>
        <dbReference type="ARBA" id="ARBA00022968"/>
    </source>
</evidence>
<organism evidence="15 16">
    <name type="scientific">Salinimicrobium oceani</name>
    <dbReference type="NCBI Taxonomy" id="2722702"/>
    <lineage>
        <taxon>Bacteria</taxon>
        <taxon>Pseudomonadati</taxon>
        <taxon>Bacteroidota</taxon>
        <taxon>Flavobacteriia</taxon>
        <taxon>Flavobacteriales</taxon>
        <taxon>Flavobacteriaceae</taxon>
        <taxon>Salinimicrobium</taxon>
    </lineage>
</organism>
<evidence type="ECO:0000256" key="2">
    <source>
        <dbReference type="ARBA" id="ARBA00004648"/>
    </source>
</evidence>
<dbReference type="PANTHER" id="PTHR46025:SF3">
    <property type="entry name" value="XYLOSYLTRANSFERASE OXT"/>
    <property type="match status" value="1"/>
</dbReference>
<gene>
    <name evidence="15" type="ORF">HC175_12070</name>
</gene>
<dbReference type="EMBL" id="JAAVJR010000007">
    <property type="protein sequence ID" value="NJW53655.1"/>
    <property type="molecule type" value="Genomic_DNA"/>
</dbReference>
<keyword evidence="13" id="KW-0325">Glycoprotein</keyword>
<dbReference type="InterPro" id="IPR003406">
    <property type="entry name" value="Glyco_trans_14"/>
</dbReference>
<reference evidence="15 16" key="1">
    <citation type="submission" date="2020-03" db="EMBL/GenBank/DDBJ databases">
        <title>Salinimicrobium sp. nov, isolated from SCS.</title>
        <authorList>
            <person name="Cao W.R."/>
        </authorList>
    </citation>
    <scope>NUCLEOTIDE SEQUENCE [LARGE SCALE GENOMIC DNA]</scope>
    <source>
        <strain evidence="16">J15B91</strain>
    </source>
</reference>
<evidence type="ECO:0000256" key="4">
    <source>
        <dbReference type="ARBA" id="ARBA00022679"/>
    </source>
</evidence>
<keyword evidence="6" id="KW-0479">Metal-binding</keyword>
<dbReference type="PANTHER" id="PTHR46025">
    <property type="entry name" value="XYLOSYLTRANSFERASE OXT"/>
    <property type="match status" value="1"/>
</dbReference>
<name>A0ABX1D059_9FLAO</name>
<evidence type="ECO:0000256" key="10">
    <source>
        <dbReference type="ARBA" id="ARBA00023034"/>
    </source>
</evidence>
<keyword evidence="10" id="KW-0333">Golgi apparatus</keyword>
<keyword evidence="16" id="KW-1185">Reference proteome</keyword>
<comment type="subcellular location">
    <subcellularLocation>
        <location evidence="2">Endoplasmic reticulum membrane</location>
        <topology evidence="2">Single-pass type II membrane protein</topology>
    </subcellularLocation>
    <subcellularLocation>
        <location evidence="1">Golgi apparatus membrane</location>
        <topology evidence="1">Single-pass type II membrane protein</topology>
    </subcellularLocation>
</comment>
<keyword evidence="7" id="KW-0256">Endoplasmic reticulum</keyword>
<evidence type="ECO:0000256" key="9">
    <source>
        <dbReference type="ARBA" id="ARBA00022989"/>
    </source>
</evidence>
<evidence type="ECO:0000313" key="15">
    <source>
        <dbReference type="EMBL" id="NJW53655.1"/>
    </source>
</evidence>
<protein>
    <recommendedName>
        <fullName evidence="14">Peptide O-xylosyltransferase</fullName>
    </recommendedName>
</protein>
<evidence type="ECO:0000256" key="3">
    <source>
        <dbReference type="ARBA" id="ARBA00022676"/>
    </source>
</evidence>
<accession>A0ABX1D059</accession>
<evidence type="ECO:0000256" key="6">
    <source>
        <dbReference type="ARBA" id="ARBA00022723"/>
    </source>
</evidence>
<keyword evidence="9" id="KW-1133">Transmembrane helix</keyword>
<evidence type="ECO:0000256" key="11">
    <source>
        <dbReference type="ARBA" id="ARBA00023136"/>
    </source>
</evidence>
<sequence length="298" mass="35191">MRQAILITAYKNFDHLKEIIDFFDHNFRVYIHIDKKVKVPKKQLLDLKSNPIVSLVSQRYKVNWGGLNHLRAILHLSQEALNNPTNLYFHLISGHDFPIKSLEDFVPFLNQNKDSDFLDYFSVPKKGWADNNGMDRLEYFNLYDYLNAKNLEQNGWIRRIVRFQKWIGYKRKLSSNMPKLYAGSTWWSLSRPSLNHVVNYTKQNKILLNRFKHTLCAEEFFFQTVLLNSPFSKRIKNDNLRHIDWVARNGNNPAVLDLSDLADLKKSNAYFARKFDYPTSTALLEMVKKDILGDERDK</sequence>
<keyword evidence="12" id="KW-1015">Disulfide bond</keyword>
<keyword evidence="3" id="KW-0328">Glycosyltransferase</keyword>
<dbReference type="InterPro" id="IPR043538">
    <property type="entry name" value="XYLT"/>
</dbReference>
<dbReference type="Pfam" id="PF02485">
    <property type="entry name" value="Branch"/>
    <property type="match status" value="1"/>
</dbReference>
<proteinExistence type="predicted"/>
<keyword evidence="5" id="KW-0812">Transmembrane</keyword>
<evidence type="ECO:0000256" key="7">
    <source>
        <dbReference type="ARBA" id="ARBA00022824"/>
    </source>
</evidence>
<comment type="caution">
    <text evidence="15">The sequence shown here is derived from an EMBL/GenBank/DDBJ whole genome shotgun (WGS) entry which is preliminary data.</text>
</comment>
<evidence type="ECO:0000256" key="1">
    <source>
        <dbReference type="ARBA" id="ARBA00004323"/>
    </source>
</evidence>
<evidence type="ECO:0000313" key="16">
    <source>
        <dbReference type="Proteomes" id="UP000703674"/>
    </source>
</evidence>
<evidence type="ECO:0000256" key="13">
    <source>
        <dbReference type="ARBA" id="ARBA00023180"/>
    </source>
</evidence>
<keyword evidence="8" id="KW-0735">Signal-anchor</keyword>